<accession>A0A4Y9YCN8</accession>
<dbReference type="OrthoDB" id="4505683at2759"/>
<evidence type="ECO:0000256" key="4">
    <source>
        <dbReference type="ARBA" id="ARBA00023157"/>
    </source>
</evidence>
<evidence type="ECO:0000256" key="2">
    <source>
        <dbReference type="ARBA" id="ARBA00022525"/>
    </source>
</evidence>
<evidence type="ECO:0000256" key="1">
    <source>
        <dbReference type="ARBA" id="ARBA00004613"/>
    </source>
</evidence>
<dbReference type="SMART" id="SM00747">
    <property type="entry name" value="CFEM"/>
    <property type="match status" value="1"/>
</dbReference>
<gene>
    <name evidence="8" type="ORF">C8Q71DRAFT_773249</name>
    <name evidence="9" type="ORF">EVJ58_g5910</name>
</gene>
<evidence type="ECO:0000313" key="9">
    <source>
        <dbReference type="EMBL" id="TFY59221.1"/>
    </source>
</evidence>
<keyword evidence="5" id="KW-0812">Transmembrane</keyword>
<evidence type="ECO:0000313" key="11">
    <source>
        <dbReference type="Proteomes" id="UP000814176"/>
    </source>
</evidence>
<feature type="transmembrane region" description="Helical" evidence="5">
    <location>
        <begin position="183"/>
        <end position="201"/>
    </location>
</feature>
<keyword evidence="5" id="KW-0472">Membrane</keyword>
<evidence type="ECO:0000313" key="8">
    <source>
        <dbReference type="EMBL" id="KAH9833409.1"/>
    </source>
</evidence>
<dbReference type="Pfam" id="PF05730">
    <property type="entry name" value="CFEM"/>
    <property type="match status" value="1"/>
</dbReference>
<dbReference type="EMBL" id="JADCUA010000018">
    <property type="protein sequence ID" value="KAH9833409.1"/>
    <property type="molecule type" value="Genomic_DNA"/>
</dbReference>
<dbReference type="InterPro" id="IPR008427">
    <property type="entry name" value="Extracellular_membr_CFEM_dom"/>
</dbReference>
<proteinExistence type="predicted"/>
<evidence type="ECO:0000256" key="3">
    <source>
        <dbReference type="ARBA" id="ARBA00022729"/>
    </source>
</evidence>
<evidence type="ECO:0000313" key="10">
    <source>
        <dbReference type="Proteomes" id="UP000298390"/>
    </source>
</evidence>
<feature type="chain" id="PRO_5021242116" description="CFEM domain-containing protein" evidence="6">
    <location>
        <begin position="21"/>
        <end position="202"/>
    </location>
</feature>
<reference evidence="9 10" key="1">
    <citation type="submission" date="2019-01" db="EMBL/GenBank/DDBJ databases">
        <title>Genome sequencing of the rare red list fungi Fomitopsis rosea.</title>
        <authorList>
            <person name="Buettner E."/>
            <person name="Kellner H."/>
        </authorList>
    </citation>
    <scope>NUCLEOTIDE SEQUENCE [LARGE SCALE GENOMIC DNA]</scope>
    <source>
        <strain evidence="9 10">DSM 105464</strain>
    </source>
</reference>
<dbReference type="AlphaFoldDB" id="A0A4Y9YCN8"/>
<keyword evidence="4" id="KW-1015">Disulfide bond</keyword>
<dbReference type="RefSeq" id="XP_047776149.1">
    <property type="nucleotide sequence ID" value="XM_047924452.1"/>
</dbReference>
<comment type="caution">
    <text evidence="9">The sequence shown here is derived from an EMBL/GenBank/DDBJ whole genome shotgun (WGS) entry which is preliminary data.</text>
</comment>
<feature type="domain" description="CFEM" evidence="7">
    <location>
        <begin position="1"/>
        <end position="112"/>
    </location>
</feature>
<evidence type="ECO:0000259" key="7">
    <source>
        <dbReference type="PROSITE" id="PS52012"/>
    </source>
</evidence>
<dbReference type="GeneID" id="72005184"/>
<dbReference type="Proteomes" id="UP000298390">
    <property type="component" value="Unassembled WGS sequence"/>
</dbReference>
<keyword evidence="11" id="KW-1185">Reference proteome</keyword>
<keyword evidence="5" id="KW-1133">Transmembrane helix</keyword>
<reference evidence="8 11" key="2">
    <citation type="journal article" date="2021" name="Environ. Microbiol.">
        <title>Gene family expansions and transcriptome signatures uncover fungal adaptations to wood decay.</title>
        <authorList>
            <person name="Hage H."/>
            <person name="Miyauchi S."/>
            <person name="Viragh M."/>
            <person name="Drula E."/>
            <person name="Min B."/>
            <person name="Chaduli D."/>
            <person name="Navarro D."/>
            <person name="Favel A."/>
            <person name="Norest M."/>
            <person name="Lesage-Meessen L."/>
            <person name="Balint B."/>
            <person name="Merenyi Z."/>
            <person name="de Eugenio L."/>
            <person name="Morin E."/>
            <person name="Martinez A.T."/>
            <person name="Baldrian P."/>
            <person name="Stursova M."/>
            <person name="Martinez M.J."/>
            <person name="Novotny C."/>
            <person name="Magnuson J.K."/>
            <person name="Spatafora J.W."/>
            <person name="Maurice S."/>
            <person name="Pangilinan J."/>
            <person name="Andreopoulos W."/>
            <person name="LaButti K."/>
            <person name="Hundley H."/>
            <person name="Na H."/>
            <person name="Kuo A."/>
            <person name="Barry K."/>
            <person name="Lipzen A."/>
            <person name="Henrissat B."/>
            <person name="Riley R."/>
            <person name="Ahrendt S."/>
            <person name="Nagy L.G."/>
            <person name="Grigoriev I.V."/>
            <person name="Martin F."/>
            <person name="Rosso M.N."/>
        </authorList>
    </citation>
    <scope>NUCLEOTIDE SEQUENCE [LARGE SCALE GENOMIC DNA]</scope>
    <source>
        <strain evidence="8 11">CIRM-BRFM 1785</strain>
    </source>
</reference>
<dbReference type="PROSITE" id="PS52012">
    <property type="entry name" value="CFEM"/>
    <property type="match status" value="1"/>
</dbReference>
<dbReference type="GO" id="GO:0005576">
    <property type="term" value="C:extracellular region"/>
    <property type="evidence" value="ECO:0007669"/>
    <property type="project" value="UniProtKB-SubCell"/>
</dbReference>
<keyword evidence="2" id="KW-0964">Secreted</keyword>
<dbReference type="Proteomes" id="UP000814176">
    <property type="component" value="Unassembled WGS sequence"/>
</dbReference>
<protein>
    <recommendedName>
        <fullName evidence="7">CFEM domain-containing protein</fullName>
    </recommendedName>
</protein>
<name>A0A4Y9YCN8_9APHY</name>
<keyword evidence="3 6" id="KW-0732">Signal</keyword>
<comment type="subcellular location">
    <subcellularLocation>
        <location evidence="1">Secreted</location>
    </subcellularLocation>
</comment>
<dbReference type="STRING" id="34475.A0A4Y9YCN8"/>
<sequence>MRVSVISLLIVASAAYHAVAQSASGLPADTCIVQCLSQSASSVGCDTYADLVCICQASSYQKTVTSCLQSKCTSGETNLAQAWYQDSCAAVSAALSLSSDVSTFTKATATLSITDAAQASSLESKYSSFTAFLSAEYSSISASYSRDYDVLSSSLSVLDASATATSASAGTSARLDASVVKTGLVSCVVAMLGVAFGVVLVF</sequence>
<feature type="signal peptide" evidence="6">
    <location>
        <begin position="1"/>
        <end position="20"/>
    </location>
</feature>
<organism evidence="9 10">
    <name type="scientific">Rhodofomes roseus</name>
    <dbReference type="NCBI Taxonomy" id="34475"/>
    <lineage>
        <taxon>Eukaryota</taxon>
        <taxon>Fungi</taxon>
        <taxon>Dikarya</taxon>
        <taxon>Basidiomycota</taxon>
        <taxon>Agaricomycotina</taxon>
        <taxon>Agaricomycetes</taxon>
        <taxon>Polyporales</taxon>
        <taxon>Rhodofomes</taxon>
    </lineage>
</organism>
<evidence type="ECO:0000256" key="5">
    <source>
        <dbReference type="SAM" id="Phobius"/>
    </source>
</evidence>
<dbReference type="EMBL" id="SEKV01000314">
    <property type="protein sequence ID" value="TFY59221.1"/>
    <property type="molecule type" value="Genomic_DNA"/>
</dbReference>
<evidence type="ECO:0000256" key="6">
    <source>
        <dbReference type="SAM" id="SignalP"/>
    </source>
</evidence>